<comment type="caution">
    <text evidence="8">The sequence shown here is derived from an EMBL/GenBank/DDBJ whole genome shotgun (WGS) entry which is preliminary data.</text>
</comment>
<evidence type="ECO:0000313" key="8">
    <source>
        <dbReference type="EMBL" id="RFC54137.1"/>
    </source>
</evidence>
<evidence type="ECO:0000256" key="5">
    <source>
        <dbReference type="ARBA" id="ARBA00023004"/>
    </source>
</evidence>
<evidence type="ECO:0000256" key="1">
    <source>
        <dbReference type="ARBA" id="ARBA00001971"/>
    </source>
</evidence>
<dbReference type="InterPro" id="IPR001486">
    <property type="entry name" value="Hemoglobin_trunc"/>
</dbReference>
<dbReference type="AlphaFoldDB" id="A0A3E1EX66"/>
<dbReference type="RefSeq" id="WP_116880977.1">
    <property type="nucleotide sequence ID" value="NZ_QURB01000005.1"/>
</dbReference>
<dbReference type="EMBL" id="QURB01000005">
    <property type="protein sequence ID" value="RFC54137.1"/>
    <property type="molecule type" value="Genomic_DNA"/>
</dbReference>
<keyword evidence="3 7" id="KW-0349">Heme</keyword>
<proteinExistence type="inferred from homology"/>
<reference evidence="8 9" key="1">
    <citation type="submission" date="2018-08" db="EMBL/GenBank/DDBJ databases">
        <title>The draft genome squence of Brumimicrobium sp. N62.</title>
        <authorList>
            <person name="Du Z.-J."/>
            <person name="Luo H.-R."/>
        </authorList>
    </citation>
    <scope>NUCLEOTIDE SEQUENCE [LARGE SCALE GENOMIC DNA]</scope>
    <source>
        <strain evidence="8 9">N62</strain>
    </source>
</reference>
<keyword evidence="5" id="KW-0408">Iron</keyword>
<dbReference type="GO" id="GO:0019825">
    <property type="term" value="F:oxygen binding"/>
    <property type="evidence" value="ECO:0007669"/>
    <property type="project" value="InterPro"/>
</dbReference>
<sequence length="125" mass="14760">MQHNFENTLYEKLGESKIKALVDAFYERVYQDPVLIPLFNNDITEIKDKQFRFLTQFLGGPQLYIEKYGPPRMRMRHMPHKIDQKAMVCWLACMKEAIATLDISEDLGTELYHKFPQLAHHMVNS</sequence>
<keyword evidence="4" id="KW-0479">Metal-binding</keyword>
<evidence type="ECO:0000256" key="3">
    <source>
        <dbReference type="ARBA" id="ARBA00022617"/>
    </source>
</evidence>
<dbReference type="PANTHER" id="PTHR47366">
    <property type="entry name" value="TWO-ON-TWO HEMOGLOBIN-3"/>
    <property type="match status" value="1"/>
</dbReference>
<feature type="binding site" description="distal binding residue" evidence="7">
    <location>
        <position position="120"/>
    </location>
    <ligand>
        <name>heme</name>
        <dbReference type="ChEBI" id="CHEBI:30413"/>
    </ligand>
    <ligandPart>
        <name>Fe</name>
        <dbReference type="ChEBI" id="CHEBI:18248"/>
    </ligandPart>
</feature>
<dbReference type="GO" id="GO:0020037">
    <property type="term" value="F:heme binding"/>
    <property type="evidence" value="ECO:0007669"/>
    <property type="project" value="InterPro"/>
</dbReference>
<dbReference type="Proteomes" id="UP000257127">
    <property type="component" value="Unassembled WGS sequence"/>
</dbReference>
<dbReference type="SUPFAM" id="SSF46458">
    <property type="entry name" value="Globin-like"/>
    <property type="match status" value="1"/>
</dbReference>
<dbReference type="InterPro" id="IPR012292">
    <property type="entry name" value="Globin/Proto"/>
</dbReference>
<dbReference type="GO" id="GO:0046872">
    <property type="term" value="F:metal ion binding"/>
    <property type="evidence" value="ECO:0007669"/>
    <property type="project" value="UniProtKB-KW"/>
</dbReference>
<dbReference type="PANTHER" id="PTHR47366:SF1">
    <property type="entry name" value="TWO-ON-TWO HEMOGLOBIN-3"/>
    <property type="match status" value="1"/>
</dbReference>
<gene>
    <name evidence="8" type="ORF">DXU93_09110</name>
</gene>
<dbReference type="Pfam" id="PF01152">
    <property type="entry name" value="Bac_globin"/>
    <property type="match status" value="1"/>
</dbReference>
<dbReference type="PROSITE" id="PS01213">
    <property type="entry name" value="GLOBIN_FAM_2"/>
    <property type="match status" value="1"/>
</dbReference>
<evidence type="ECO:0000256" key="7">
    <source>
        <dbReference type="PIRSR" id="PIRSR601486-1"/>
    </source>
</evidence>
<keyword evidence="2" id="KW-0813">Transport</keyword>
<comment type="similarity">
    <text evidence="6">Belongs to the truncated hemoglobin family. Group II subfamily.</text>
</comment>
<dbReference type="Gene3D" id="1.10.490.10">
    <property type="entry name" value="Globins"/>
    <property type="match status" value="1"/>
</dbReference>
<protein>
    <submittedName>
        <fullName evidence="8">Globin</fullName>
    </submittedName>
</protein>
<dbReference type="InterPro" id="IPR009050">
    <property type="entry name" value="Globin-like_sf"/>
</dbReference>
<evidence type="ECO:0000256" key="6">
    <source>
        <dbReference type="ARBA" id="ARBA00034496"/>
    </source>
</evidence>
<dbReference type="OrthoDB" id="9790913at2"/>
<accession>A0A3E1EX66</accession>
<keyword evidence="9" id="KW-1185">Reference proteome</keyword>
<dbReference type="InterPro" id="IPR044203">
    <property type="entry name" value="GlbO/GLB3-like"/>
</dbReference>
<evidence type="ECO:0000256" key="4">
    <source>
        <dbReference type="ARBA" id="ARBA00022723"/>
    </source>
</evidence>
<evidence type="ECO:0000313" key="9">
    <source>
        <dbReference type="Proteomes" id="UP000257127"/>
    </source>
</evidence>
<dbReference type="GO" id="GO:0005344">
    <property type="term" value="F:oxygen carrier activity"/>
    <property type="evidence" value="ECO:0007669"/>
    <property type="project" value="InterPro"/>
</dbReference>
<evidence type="ECO:0000256" key="2">
    <source>
        <dbReference type="ARBA" id="ARBA00022448"/>
    </source>
</evidence>
<comment type="cofactor">
    <cofactor evidence="1">
        <name>heme</name>
        <dbReference type="ChEBI" id="CHEBI:30413"/>
    </cofactor>
</comment>
<dbReference type="InterPro" id="IPR019795">
    <property type="entry name" value="Globin_bac-like_CS"/>
</dbReference>
<organism evidence="8 9">
    <name type="scientific">Brumimicrobium aurantiacum</name>
    <dbReference type="NCBI Taxonomy" id="1737063"/>
    <lineage>
        <taxon>Bacteria</taxon>
        <taxon>Pseudomonadati</taxon>
        <taxon>Bacteroidota</taxon>
        <taxon>Flavobacteriia</taxon>
        <taxon>Flavobacteriales</taxon>
        <taxon>Crocinitomicaceae</taxon>
        <taxon>Brumimicrobium</taxon>
    </lineage>
</organism>
<name>A0A3E1EX66_9FLAO</name>